<proteinExistence type="predicted"/>
<dbReference type="PATRIC" id="fig|284581.3.peg.648"/>
<dbReference type="NCBIfam" id="TIGR02228">
    <property type="entry name" value="sigpep_I_arch"/>
    <property type="match status" value="1"/>
</dbReference>
<keyword evidence="2" id="KW-1133">Transmembrane helix</keyword>
<keyword evidence="2" id="KW-0472">Membrane</keyword>
<dbReference type="GO" id="GO:0009003">
    <property type="term" value="F:signal peptidase activity"/>
    <property type="evidence" value="ECO:0007669"/>
    <property type="project" value="UniProtKB-EC"/>
</dbReference>
<dbReference type="GO" id="GO:0016020">
    <property type="term" value="C:membrane"/>
    <property type="evidence" value="ECO:0007669"/>
    <property type="project" value="UniProtKB-UniRule"/>
</dbReference>
<name>A0A0M0LHT2_9BACI</name>
<dbReference type="AlphaFoldDB" id="A0A0M0LHT2"/>
<dbReference type="InterPro" id="IPR019533">
    <property type="entry name" value="Peptidase_S26"/>
</dbReference>
<dbReference type="GO" id="GO:0004252">
    <property type="term" value="F:serine-type endopeptidase activity"/>
    <property type="evidence" value="ECO:0007669"/>
    <property type="project" value="UniProtKB-UniRule"/>
</dbReference>
<evidence type="ECO:0000256" key="2">
    <source>
        <dbReference type="SAM" id="Phobius"/>
    </source>
</evidence>
<sequence>MKQAFSVTFLIISLLTFVLFCFFYTAGWRFSTVTTGSMEPTVEQGSVVVTKPLQISTTIVDQIILFHSKNHQANILHRVKNEQIAKDGTLVFTTKGDANIVTDRVVVYPNEVKGIYAFHVPYIGYLADFIQKQLLWVIILFFILLLICIKKNRFFKHFDRSGHVAPGYFGTCIRTLPKGEDGRGNVLYGIRLFLLLFIKQHECHAAQQFGYTDINRTKSDAQSKHRYFIKFA</sequence>
<feature type="transmembrane region" description="Helical" evidence="2">
    <location>
        <begin position="133"/>
        <end position="149"/>
    </location>
</feature>
<dbReference type="PANTHER" id="PTHR10806:SF6">
    <property type="entry name" value="SIGNAL PEPTIDASE COMPLEX CATALYTIC SUBUNIT SEC11"/>
    <property type="match status" value="1"/>
</dbReference>
<dbReference type="GO" id="GO:0006465">
    <property type="term" value="P:signal peptide processing"/>
    <property type="evidence" value="ECO:0007669"/>
    <property type="project" value="UniProtKB-UniRule"/>
</dbReference>
<feature type="transmembrane region" description="Helical" evidence="2">
    <location>
        <begin position="7"/>
        <end position="28"/>
    </location>
</feature>
<dbReference type="EC" id="3.4.21.89" evidence="1"/>
<gene>
    <name evidence="3" type="ORF">AMD01_01920</name>
</gene>
<dbReference type="PRINTS" id="PR00728">
    <property type="entry name" value="SIGNALPTASE"/>
</dbReference>
<comment type="caution">
    <text evidence="3">The sequence shown here is derived from an EMBL/GenBank/DDBJ whole genome shotgun (WGS) entry which is preliminary data.</text>
</comment>
<dbReference type="CDD" id="cd06530">
    <property type="entry name" value="S26_SPase_I"/>
    <property type="match status" value="1"/>
</dbReference>
<dbReference type="EMBL" id="LILC01000002">
    <property type="protein sequence ID" value="KOO50531.1"/>
    <property type="molecule type" value="Genomic_DNA"/>
</dbReference>
<reference evidence="4" key="1">
    <citation type="submission" date="2015-08" db="EMBL/GenBank/DDBJ databases">
        <title>Fjat-14210 dsm16467.</title>
        <authorList>
            <person name="Liu B."/>
            <person name="Wang J."/>
            <person name="Zhu Y."/>
            <person name="Liu G."/>
            <person name="Chen Q."/>
            <person name="Chen Z."/>
            <person name="Lan J."/>
            <person name="Che J."/>
            <person name="Ge C."/>
            <person name="Shi H."/>
            <person name="Pan Z."/>
            <person name="Liu X."/>
        </authorList>
    </citation>
    <scope>NUCLEOTIDE SEQUENCE [LARGE SCALE GENOMIC DNA]</scope>
    <source>
        <strain evidence="4">DSM 16467</strain>
    </source>
</reference>
<accession>A0A0M0LHT2</accession>
<keyword evidence="2" id="KW-0812">Transmembrane</keyword>
<dbReference type="InterPro" id="IPR001733">
    <property type="entry name" value="Peptidase_S26B"/>
</dbReference>
<keyword evidence="4" id="KW-1185">Reference proteome</keyword>
<protein>
    <recommendedName>
        <fullName evidence="1">Signal peptidase I</fullName>
        <ecNumber evidence="1">3.4.21.89</ecNumber>
    </recommendedName>
</protein>
<evidence type="ECO:0000313" key="4">
    <source>
        <dbReference type="Proteomes" id="UP000037558"/>
    </source>
</evidence>
<evidence type="ECO:0000256" key="1">
    <source>
        <dbReference type="NCBIfam" id="TIGR02228"/>
    </source>
</evidence>
<evidence type="ECO:0000313" key="3">
    <source>
        <dbReference type="EMBL" id="KOO50531.1"/>
    </source>
</evidence>
<organism evidence="3 4">
    <name type="scientific">Priestia koreensis</name>
    <dbReference type="NCBI Taxonomy" id="284581"/>
    <lineage>
        <taxon>Bacteria</taxon>
        <taxon>Bacillati</taxon>
        <taxon>Bacillota</taxon>
        <taxon>Bacilli</taxon>
        <taxon>Bacillales</taxon>
        <taxon>Bacillaceae</taxon>
        <taxon>Priestia</taxon>
    </lineage>
</organism>
<dbReference type="STRING" id="284581.AMD01_01920"/>
<dbReference type="PANTHER" id="PTHR10806">
    <property type="entry name" value="SIGNAL PEPTIDASE COMPLEX CATALYTIC SUBUNIT SEC11"/>
    <property type="match status" value="1"/>
</dbReference>
<dbReference type="Proteomes" id="UP000037558">
    <property type="component" value="Unassembled WGS sequence"/>
</dbReference>
<dbReference type="RefSeq" id="WP_053399693.1">
    <property type="nucleotide sequence ID" value="NZ_LILC01000002.1"/>
</dbReference>